<keyword evidence="2" id="KW-1185">Reference proteome</keyword>
<organism evidence="1 2">
    <name type="scientific">Steinernema carpocapsae</name>
    <name type="common">Entomopathogenic nematode</name>
    <dbReference type="NCBI Taxonomy" id="34508"/>
    <lineage>
        <taxon>Eukaryota</taxon>
        <taxon>Metazoa</taxon>
        <taxon>Ecdysozoa</taxon>
        <taxon>Nematoda</taxon>
        <taxon>Chromadorea</taxon>
        <taxon>Rhabditida</taxon>
        <taxon>Tylenchina</taxon>
        <taxon>Panagrolaimomorpha</taxon>
        <taxon>Strongyloidoidea</taxon>
        <taxon>Steinernematidae</taxon>
        <taxon>Steinernema</taxon>
    </lineage>
</organism>
<dbReference type="Proteomes" id="UP000298663">
    <property type="component" value="Chromosome X"/>
</dbReference>
<dbReference type="EMBL" id="CM016762">
    <property type="protein sequence ID" value="TMS36161.1"/>
    <property type="molecule type" value="Genomic_DNA"/>
</dbReference>
<evidence type="ECO:0000313" key="2">
    <source>
        <dbReference type="Proteomes" id="UP000298663"/>
    </source>
</evidence>
<sequence>MLAVQVDEVSNDCFDSSTHNSHVCLPLLRKRLSKASIQVIFMFVLKHISIMGRSLATATLVSDTTTVIISSTPKKLQIHVSVA</sequence>
<protein>
    <submittedName>
        <fullName evidence="1">Uncharacterized protein</fullName>
    </submittedName>
</protein>
<comment type="caution">
    <text evidence="1">The sequence shown here is derived from an EMBL/GenBank/DDBJ whole genome shotgun (WGS) entry which is preliminary data.</text>
</comment>
<evidence type="ECO:0000313" key="1">
    <source>
        <dbReference type="EMBL" id="TMS36161.1"/>
    </source>
</evidence>
<accession>A0A4U8USJ8</accession>
<reference evidence="1 2" key="1">
    <citation type="journal article" date="2015" name="Genome Biol.">
        <title>Comparative genomics of Steinernema reveals deeply conserved gene regulatory networks.</title>
        <authorList>
            <person name="Dillman A.R."/>
            <person name="Macchietto M."/>
            <person name="Porter C.F."/>
            <person name="Rogers A."/>
            <person name="Williams B."/>
            <person name="Antoshechkin I."/>
            <person name="Lee M.M."/>
            <person name="Goodwin Z."/>
            <person name="Lu X."/>
            <person name="Lewis E.E."/>
            <person name="Goodrich-Blair H."/>
            <person name="Stock S.P."/>
            <person name="Adams B.J."/>
            <person name="Sternberg P.W."/>
            <person name="Mortazavi A."/>
        </authorList>
    </citation>
    <scope>NUCLEOTIDE SEQUENCE [LARGE SCALE GENOMIC DNA]</scope>
    <source>
        <strain evidence="1 2">ALL</strain>
    </source>
</reference>
<proteinExistence type="predicted"/>
<dbReference type="AlphaFoldDB" id="A0A4U8USJ8"/>
<gene>
    <name evidence="1" type="ORF">L596_003399</name>
</gene>
<dbReference type="EMBL" id="AZBU02000001">
    <property type="protein sequence ID" value="TMS36161.1"/>
    <property type="molecule type" value="Genomic_DNA"/>
</dbReference>
<reference evidence="1 2" key="2">
    <citation type="journal article" date="2019" name="G3 (Bethesda)">
        <title>Hybrid Assembly of the Genome of the Entomopathogenic Nematode Steinernema carpocapsae Identifies the X-Chromosome.</title>
        <authorList>
            <person name="Serra L."/>
            <person name="Macchietto M."/>
            <person name="Macias-Munoz A."/>
            <person name="McGill C.J."/>
            <person name="Rodriguez I.M."/>
            <person name="Rodriguez B."/>
            <person name="Murad R."/>
            <person name="Mortazavi A."/>
        </authorList>
    </citation>
    <scope>NUCLEOTIDE SEQUENCE [LARGE SCALE GENOMIC DNA]</scope>
    <source>
        <strain evidence="1 2">ALL</strain>
    </source>
</reference>
<name>A0A4U8USJ8_STECR</name>